<keyword evidence="1" id="KW-1133">Transmembrane helix</keyword>
<dbReference type="AlphaFoldDB" id="A0A2K1P3J7"/>
<organism evidence="2 3">
    <name type="scientific">Petrotoga miotherma DSM 10691</name>
    <dbReference type="NCBI Taxonomy" id="1434326"/>
    <lineage>
        <taxon>Bacteria</taxon>
        <taxon>Thermotogati</taxon>
        <taxon>Thermotogota</taxon>
        <taxon>Thermotogae</taxon>
        <taxon>Petrotogales</taxon>
        <taxon>Petrotogaceae</taxon>
        <taxon>Petrotoga</taxon>
    </lineage>
</organism>
<comment type="caution">
    <text evidence="2">The sequence shown here is derived from an EMBL/GenBank/DDBJ whole genome shotgun (WGS) entry which is preliminary data.</text>
</comment>
<dbReference type="OrthoDB" id="49067at2"/>
<feature type="transmembrane region" description="Helical" evidence="1">
    <location>
        <begin position="88"/>
        <end position="106"/>
    </location>
</feature>
<proteinExistence type="predicted"/>
<evidence type="ECO:0000256" key="1">
    <source>
        <dbReference type="SAM" id="Phobius"/>
    </source>
</evidence>
<feature type="transmembrane region" description="Helical" evidence="1">
    <location>
        <begin position="42"/>
        <end position="57"/>
    </location>
</feature>
<feature type="transmembrane region" description="Helical" evidence="1">
    <location>
        <begin position="63"/>
        <end position="81"/>
    </location>
</feature>
<keyword evidence="1" id="KW-0472">Membrane</keyword>
<feature type="transmembrane region" description="Helical" evidence="1">
    <location>
        <begin position="112"/>
        <end position="131"/>
    </location>
</feature>
<feature type="transmembrane region" description="Helical" evidence="1">
    <location>
        <begin position="6"/>
        <end position="35"/>
    </location>
</feature>
<name>A0A2K1P3J7_9BACT</name>
<accession>A0A2K1P3J7</accession>
<gene>
    <name evidence="2" type="ORF">X928_10140</name>
</gene>
<evidence type="ECO:0000313" key="2">
    <source>
        <dbReference type="EMBL" id="PNR97365.1"/>
    </source>
</evidence>
<dbReference type="Proteomes" id="UP000236199">
    <property type="component" value="Unassembled WGS sequence"/>
</dbReference>
<sequence length="137" mass="16494">MMYLIYFLLALITASFDRWLGEIIFFVFPIIVLYVSNLEKDDHRLLFFVFIYTIFYFNSRFELGFLAIIFFAIFLLINFFLHQLEMTLIKALIYAGVLSLYMSVITSSLYPFFLDMIIIFVLYFMNMRLVLDERKKS</sequence>
<keyword evidence="1" id="KW-0812">Transmembrane</keyword>
<protein>
    <submittedName>
        <fullName evidence="2">Uncharacterized protein</fullName>
    </submittedName>
</protein>
<reference evidence="2 3" key="1">
    <citation type="submission" date="2013-12" db="EMBL/GenBank/DDBJ databases">
        <title>Comparative genomics of Petrotoga isolates.</title>
        <authorList>
            <person name="Nesbo C.L."/>
            <person name="Charchuk R."/>
            <person name="Chow K."/>
        </authorList>
    </citation>
    <scope>NUCLEOTIDE SEQUENCE [LARGE SCALE GENOMIC DNA]</scope>
    <source>
        <strain evidence="2 3">DSM 10691</strain>
    </source>
</reference>
<keyword evidence="3" id="KW-1185">Reference proteome</keyword>
<dbReference type="EMBL" id="AZRM01000065">
    <property type="protein sequence ID" value="PNR97365.1"/>
    <property type="molecule type" value="Genomic_DNA"/>
</dbReference>
<evidence type="ECO:0000313" key="3">
    <source>
        <dbReference type="Proteomes" id="UP000236199"/>
    </source>
</evidence>
<dbReference type="RefSeq" id="WP_103079577.1">
    <property type="nucleotide sequence ID" value="NZ_AZRM01000065.1"/>
</dbReference>